<dbReference type="GO" id="GO:0002098">
    <property type="term" value="P:tRNA wobble uridine modification"/>
    <property type="evidence" value="ECO:0007669"/>
    <property type="project" value="TreeGrafter"/>
</dbReference>
<dbReference type="Pfam" id="PF01926">
    <property type="entry name" value="MMR_HSR1"/>
    <property type="match status" value="1"/>
</dbReference>
<gene>
    <name evidence="3" type="ORF">J1M35_13650</name>
</gene>
<dbReference type="GO" id="GO:0005525">
    <property type="term" value="F:GTP binding"/>
    <property type="evidence" value="ECO:0007669"/>
    <property type="project" value="InterPro"/>
</dbReference>
<dbReference type="InterPro" id="IPR021871">
    <property type="entry name" value="DUF3482"/>
</dbReference>
<dbReference type="EMBL" id="CP071796">
    <property type="protein sequence ID" value="QTD44166.1"/>
    <property type="molecule type" value="Genomic_DNA"/>
</dbReference>
<protein>
    <submittedName>
        <fullName evidence="3">GTPase/DUF3482 domain-containing protein</fullName>
    </submittedName>
</protein>
<dbReference type="Pfam" id="PF11981">
    <property type="entry name" value="DUF3482"/>
    <property type="match status" value="1"/>
</dbReference>
<evidence type="ECO:0000256" key="1">
    <source>
        <dbReference type="SAM" id="MobiDB-lite"/>
    </source>
</evidence>
<dbReference type="InterPro" id="IPR005225">
    <property type="entry name" value="Small_GTP-bd"/>
</dbReference>
<dbReference type="PANTHER" id="PTHR42714:SF7">
    <property type="entry name" value="G DOMAIN-CONTAINING PROTEIN"/>
    <property type="match status" value="1"/>
</dbReference>
<dbReference type="AlphaFoldDB" id="A0A975CE94"/>
<reference evidence="3" key="1">
    <citation type="submission" date="2021-03" db="EMBL/GenBank/DDBJ databases">
        <title>Ottowia sp. 27C isolated from the cloaca of a Giant Asian pond turtle (Heosemys grandis).</title>
        <authorList>
            <person name="Spergser J."/>
            <person name="Busse H.-J."/>
        </authorList>
    </citation>
    <scope>NUCLEOTIDE SEQUENCE</scope>
    <source>
        <strain evidence="3">27C</strain>
    </source>
</reference>
<dbReference type="GO" id="GO:0005829">
    <property type="term" value="C:cytosol"/>
    <property type="evidence" value="ECO:0007669"/>
    <property type="project" value="TreeGrafter"/>
</dbReference>
<dbReference type="InterPro" id="IPR006073">
    <property type="entry name" value="GTP-bd"/>
</dbReference>
<sequence length="465" mass="51141">MAEPLRIAIVGHTNAGKTSLLRTLTRNVDFGEISDRPGTTRHAETIDLRLDGQAAVRFIDTPGLEDSVALLDHLVTLPAESRPERVRAFLRGPEASRTYEQEAKVLRALIEGADAAMIVIDTREPVLPKYRAELEILSWCAKPIMPVLNFVRYLNTRLDDWHQALLENGLHARVEFDAVAPFNGSERQLYSDLATLLPARRQQLNAIVDVLALQARERRLAACRVIASGLIDVAALRRALPADEFADELRQKAFVRAFQDDVRRHGRRAVDELLAVFAFRAGDAELADLPQLAGRWEDDLFNPELLKEAGRKLGMGAVIGAGLGVVADVAMAGLSLGAATTLGATLGGAASGGWRPLWRKLENRLSGVQELTVEDPVLLLLADHLLDLARALEQRGHAAQDKLRLQDERIDEDGLRPVVRALDAARGHPEWERGEHRRAGGSADRQVLEAEIARELDQRFDGAAA</sequence>
<feature type="domain" description="G" evidence="2">
    <location>
        <begin position="6"/>
        <end position="149"/>
    </location>
</feature>
<keyword evidence="4" id="KW-1185">Reference proteome</keyword>
<dbReference type="Proteomes" id="UP000663903">
    <property type="component" value="Chromosome"/>
</dbReference>
<evidence type="ECO:0000259" key="2">
    <source>
        <dbReference type="Pfam" id="PF01926"/>
    </source>
</evidence>
<evidence type="ECO:0000313" key="4">
    <source>
        <dbReference type="Proteomes" id="UP000663903"/>
    </source>
</evidence>
<dbReference type="GO" id="GO:0030488">
    <property type="term" value="P:tRNA methylation"/>
    <property type="evidence" value="ECO:0007669"/>
    <property type="project" value="TreeGrafter"/>
</dbReference>
<dbReference type="InterPro" id="IPR027417">
    <property type="entry name" value="P-loop_NTPase"/>
</dbReference>
<dbReference type="SUPFAM" id="SSF52540">
    <property type="entry name" value="P-loop containing nucleoside triphosphate hydrolases"/>
    <property type="match status" value="1"/>
</dbReference>
<dbReference type="PANTHER" id="PTHR42714">
    <property type="entry name" value="TRNA MODIFICATION GTPASE GTPBP3"/>
    <property type="match status" value="1"/>
</dbReference>
<dbReference type="Gene3D" id="3.40.50.300">
    <property type="entry name" value="P-loop containing nucleotide triphosphate hydrolases"/>
    <property type="match status" value="1"/>
</dbReference>
<name>A0A975CE94_9BURK</name>
<proteinExistence type="predicted"/>
<dbReference type="RefSeq" id="WP_208007686.1">
    <property type="nucleotide sequence ID" value="NZ_CP071796.1"/>
</dbReference>
<feature type="compositionally biased region" description="Basic and acidic residues" evidence="1">
    <location>
        <begin position="426"/>
        <end position="438"/>
    </location>
</feature>
<accession>A0A975CE94</accession>
<feature type="region of interest" description="Disordered" evidence="1">
    <location>
        <begin position="426"/>
        <end position="445"/>
    </location>
</feature>
<organism evidence="3 4">
    <name type="scientific">Ottowia testudinis</name>
    <dbReference type="NCBI Taxonomy" id="2816950"/>
    <lineage>
        <taxon>Bacteria</taxon>
        <taxon>Pseudomonadati</taxon>
        <taxon>Pseudomonadota</taxon>
        <taxon>Betaproteobacteria</taxon>
        <taxon>Burkholderiales</taxon>
        <taxon>Comamonadaceae</taxon>
        <taxon>Ottowia</taxon>
    </lineage>
</organism>
<dbReference type="NCBIfam" id="TIGR00231">
    <property type="entry name" value="small_GTP"/>
    <property type="match status" value="1"/>
</dbReference>
<evidence type="ECO:0000313" key="3">
    <source>
        <dbReference type="EMBL" id="QTD44166.1"/>
    </source>
</evidence>
<dbReference type="KEGG" id="otd:J1M35_13650"/>